<accession>A0A4C1V698</accession>
<evidence type="ECO:0000313" key="1">
    <source>
        <dbReference type="EMBL" id="GBP33725.1"/>
    </source>
</evidence>
<keyword evidence="2" id="KW-1185">Reference proteome</keyword>
<dbReference type="EMBL" id="BGZK01000278">
    <property type="protein sequence ID" value="GBP33725.1"/>
    <property type="molecule type" value="Genomic_DNA"/>
</dbReference>
<dbReference type="Proteomes" id="UP000299102">
    <property type="component" value="Unassembled WGS sequence"/>
</dbReference>
<gene>
    <name evidence="1" type="ORF">EVAR_17052_1</name>
</gene>
<comment type="caution">
    <text evidence="1">The sequence shown here is derived from an EMBL/GenBank/DDBJ whole genome shotgun (WGS) entry which is preliminary data.</text>
</comment>
<dbReference type="AlphaFoldDB" id="A0A4C1V698"/>
<organism evidence="1 2">
    <name type="scientific">Eumeta variegata</name>
    <name type="common">Bagworm moth</name>
    <name type="synonym">Eumeta japonica</name>
    <dbReference type="NCBI Taxonomy" id="151549"/>
    <lineage>
        <taxon>Eukaryota</taxon>
        <taxon>Metazoa</taxon>
        <taxon>Ecdysozoa</taxon>
        <taxon>Arthropoda</taxon>
        <taxon>Hexapoda</taxon>
        <taxon>Insecta</taxon>
        <taxon>Pterygota</taxon>
        <taxon>Neoptera</taxon>
        <taxon>Endopterygota</taxon>
        <taxon>Lepidoptera</taxon>
        <taxon>Glossata</taxon>
        <taxon>Ditrysia</taxon>
        <taxon>Tineoidea</taxon>
        <taxon>Psychidae</taxon>
        <taxon>Oiketicinae</taxon>
        <taxon>Eumeta</taxon>
    </lineage>
</organism>
<name>A0A4C1V698_EUMVA</name>
<protein>
    <submittedName>
        <fullName evidence="1">Uncharacterized protein</fullName>
    </submittedName>
</protein>
<sequence>MASEKIGEPKRRKSSRFTFLRPGLIDQNRAKYELAPSLAEPGSRAGPGLEFRVRNKSRPRLKLRVRQIGIEIGSKTEIENGIAIEIKMKESILYPHARSRGRKLSQNNLEMIR</sequence>
<proteinExistence type="predicted"/>
<evidence type="ECO:0000313" key="2">
    <source>
        <dbReference type="Proteomes" id="UP000299102"/>
    </source>
</evidence>
<reference evidence="1 2" key="1">
    <citation type="journal article" date="2019" name="Commun. Biol.">
        <title>The bagworm genome reveals a unique fibroin gene that provides high tensile strength.</title>
        <authorList>
            <person name="Kono N."/>
            <person name="Nakamura H."/>
            <person name="Ohtoshi R."/>
            <person name="Tomita M."/>
            <person name="Numata K."/>
            <person name="Arakawa K."/>
        </authorList>
    </citation>
    <scope>NUCLEOTIDE SEQUENCE [LARGE SCALE GENOMIC DNA]</scope>
</reference>